<dbReference type="InterPro" id="IPR038287">
    <property type="entry name" value="Cse2_sf"/>
</dbReference>
<dbReference type="Proteomes" id="UP001321741">
    <property type="component" value="Chromosome"/>
</dbReference>
<dbReference type="Pfam" id="PF09485">
    <property type="entry name" value="CRISPR_Cse2"/>
    <property type="match status" value="1"/>
</dbReference>
<evidence type="ECO:0000313" key="2">
    <source>
        <dbReference type="Proteomes" id="UP001321741"/>
    </source>
</evidence>
<dbReference type="InterPro" id="IPR013382">
    <property type="entry name" value="CRISPR-assoc_prot_Cse2"/>
</dbReference>
<dbReference type="CDD" id="cd09731">
    <property type="entry name" value="Cse2_I-E"/>
    <property type="match status" value="1"/>
</dbReference>
<organism evidence="1 2">
    <name type="scientific">Lactobacillus xylocopicola</name>
    <dbReference type="NCBI Taxonomy" id="2976676"/>
    <lineage>
        <taxon>Bacteria</taxon>
        <taxon>Bacillati</taxon>
        <taxon>Bacillota</taxon>
        <taxon>Bacilli</taxon>
        <taxon>Lactobacillales</taxon>
        <taxon>Lactobacillaceae</taxon>
        <taxon>Lactobacillus</taxon>
    </lineage>
</organism>
<proteinExistence type="predicted"/>
<gene>
    <name evidence="1" type="ORF">KIM322_08400</name>
</gene>
<dbReference type="Gene3D" id="1.10.520.40">
    <property type="entry name" value="CRISPR-associated protein Cse2"/>
    <property type="match status" value="1"/>
</dbReference>
<keyword evidence="2" id="KW-1185">Reference proteome</keyword>
<evidence type="ECO:0000313" key="1">
    <source>
        <dbReference type="EMBL" id="BDR60579.1"/>
    </source>
</evidence>
<dbReference type="NCBIfam" id="TIGR02548">
    <property type="entry name" value="casB_cse2"/>
    <property type="match status" value="1"/>
</dbReference>
<accession>A0ABN6SMA0</accession>
<dbReference type="EMBL" id="AP026803">
    <property type="protein sequence ID" value="BDR60579.1"/>
    <property type="molecule type" value="Genomic_DNA"/>
</dbReference>
<name>A0ABN6SMA0_9LACO</name>
<reference evidence="1 2" key="1">
    <citation type="journal article" date="2023" name="Microbiol. Spectr.">
        <title>Symbiosis of Carpenter Bees with Uncharacterized Lactic Acid Bacteria Showing NAD Auxotrophy.</title>
        <authorList>
            <person name="Kawasaki S."/>
            <person name="Ozawa K."/>
            <person name="Mori T."/>
            <person name="Yamamoto A."/>
            <person name="Ito M."/>
            <person name="Ohkuma M."/>
            <person name="Sakamoto M."/>
            <person name="Matsutani M."/>
        </authorList>
    </citation>
    <scope>NUCLEOTIDE SEQUENCE [LARGE SCALE GENOMIC DNA]</scope>
    <source>
        <strain evidence="1 2">Kim32-2</strain>
    </source>
</reference>
<sequence length="215" mass="24282">MNKIGMKTSSMIMQMHESGNYRGVLASMRGAASFASPKAQAVWPIMMETLETDMLSKNGKPSYAEKAIYAALRIYAIHQQGKDELVYGHIQRKNKLNAKAADKVEADSTKKQEAGSDFFTALAELRKNENLEVALDRRVRQTLATTDVNSVINSLNHLIGIIKANNSRVKIDYGKLAEDLYRFQMSYESANKVRLDWGQKYYGYNKKTKGENNEQ</sequence>
<protein>
    <submittedName>
        <fullName evidence="1">Type I-E CRISPR-associated protein Cse2/CasB</fullName>
    </submittedName>
</protein>
<dbReference type="RefSeq" id="WP_317636837.1">
    <property type="nucleotide sequence ID" value="NZ_AP026803.1"/>
</dbReference>